<feature type="binding site" description="axial binding residue" evidence="13">
    <location>
        <position position="339"/>
    </location>
    <ligand>
        <name>heme</name>
        <dbReference type="ChEBI" id="CHEBI:30413"/>
    </ligand>
    <ligandPart>
        <name>Fe</name>
        <dbReference type="ChEBI" id="CHEBI:18248"/>
    </ligandPart>
</feature>
<dbReference type="PROSITE" id="PS00086">
    <property type="entry name" value="CYTOCHROME_P450"/>
    <property type="match status" value="1"/>
</dbReference>
<keyword evidence="5 13" id="KW-0349">Heme</keyword>
<keyword evidence="10 13" id="KW-0408">Iron</keyword>
<protein>
    <recommendedName>
        <fullName evidence="17">Cytochrome P450</fullName>
    </recommendedName>
</protein>
<organism evidence="15 16">
    <name type="scientific">Cryptolaemus montrouzieri</name>
    <dbReference type="NCBI Taxonomy" id="559131"/>
    <lineage>
        <taxon>Eukaryota</taxon>
        <taxon>Metazoa</taxon>
        <taxon>Ecdysozoa</taxon>
        <taxon>Arthropoda</taxon>
        <taxon>Hexapoda</taxon>
        <taxon>Insecta</taxon>
        <taxon>Pterygota</taxon>
        <taxon>Neoptera</taxon>
        <taxon>Endopterygota</taxon>
        <taxon>Coleoptera</taxon>
        <taxon>Polyphaga</taxon>
        <taxon>Cucujiformia</taxon>
        <taxon>Coccinelloidea</taxon>
        <taxon>Coccinellidae</taxon>
        <taxon>Scymninae</taxon>
        <taxon>Scymnini</taxon>
        <taxon>Cryptolaemus</taxon>
    </lineage>
</organism>
<evidence type="ECO:0000256" key="3">
    <source>
        <dbReference type="ARBA" id="ARBA00004406"/>
    </source>
</evidence>
<evidence type="ECO:0000256" key="13">
    <source>
        <dbReference type="PIRSR" id="PIRSR602401-1"/>
    </source>
</evidence>
<name>A0ABD2N5B9_9CUCU</name>
<dbReference type="PRINTS" id="PR00463">
    <property type="entry name" value="EP450I"/>
</dbReference>
<evidence type="ECO:0000313" key="15">
    <source>
        <dbReference type="EMBL" id="KAL3273888.1"/>
    </source>
</evidence>
<keyword evidence="16" id="KW-1185">Reference proteome</keyword>
<dbReference type="PANTHER" id="PTHR24292:SF54">
    <property type="entry name" value="CYP9F3-RELATED"/>
    <property type="match status" value="1"/>
</dbReference>
<comment type="caution">
    <text evidence="15">The sequence shown here is derived from an EMBL/GenBank/DDBJ whole genome shotgun (WGS) entry which is preliminary data.</text>
</comment>
<dbReference type="AlphaFoldDB" id="A0ABD2N5B9"/>
<gene>
    <name evidence="15" type="ORF">HHI36_015313</name>
</gene>
<evidence type="ECO:0000256" key="7">
    <source>
        <dbReference type="ARBA" id="ARBA00022824"/>
    </source>
</evidence>
<evidence type="ECO:0000256" key="12">
    <source>
        <dbReference type="ARBA" id="ARBA00023136"/>
    </source>
</evidence>
<evidence type="ECO:0000256" key="2">
    <source>
        <dbReference type="ARBA" id="ARBA00004174"/>
    </source>
</evidence>
<evidence type="ECO:0000256" key="14">
    <source>
        <dbReference type="RuleBase" id="RU000461"/>
    </source>
</evidence>
<comment type="subcellular location">
    <subcellularLocation>
        <location evidence="3">Endoplasmic reticulum membrane</location>
        <topology evidence="3">Peripheral membrane protein</topology>
    </subcellularLocation>
    <subcellularLocation>
        <location evidence="2">Microsome membrane</location>
        <topology evidence="2">Peripheral membrane protein</topology>
    </subcellularLocation>
</comment>
<keyword evidence="8" id="KW-0492">Microsome</keyword>
<dbReference type="SUPFAM" id="SSF48264">
    <property type="entry name" value="Cytochrome P450"/>
    <property type="match status" value="1"/>
</dbReference>
<evidence type="ECO:0000256" key="11">
    <source>
        <dbReference type="ARBA" id="ARBA00023033"/>
    </source>
</evidence>
<evidence type="ECO:0000256" key="6">
    <source>
        <dbReference type="ARBA" id="ARBA00022723"/>
    </source>
</evidence>
<comment type="similarity">
    <text evidence="4 14">Belongs to the cytochrome P450 family.</text>
</comment>
<dbReference type="InterPro" id="IPR036396">
    <property type="entry name" value="Cyt_P450_sf"/>
</dbReference>
<dbReference type="InterPro" id="IPR050476">
    <property type="entry name" value="Insect_CytP450_Detox"/>
</dbReference>
<dbReference type="InterPro" id="IPR002401">
    <property type="entry name" value="Cyt_P450_E_grp-I"/>
</dbReference>
<dbReference type="GO" id="GO:0046872">
    <property type="term" value="F:metal ion binding"/>
    <property type="evidence" value="ECO:0007669"/>
    <property type="project" value="UniProtKB-KW"/>
</dbReference>
<evidence type="ECO:0000256" key="8">
    <source>
        <dbReference type="ARBA" id="ARBA00022848"/>
    </source>
</evidence>
<evidence type="ECO:0000256" key="5">
    <source>
        <dbReference type="ARBA" id="ARBA00022617"/>
    </source>
</evidence>
<dbReference type="InterPro" id="IPR017972">
    <property type="entry name" value="Cyt_P450_CS"/>
</dbReference>
<dbReference type="Proteomes" id="UP001516400">
    <property type="component" value="Unassembled WGS sequence"/>
</dbReference>
<dbReference type="FunFam" id="1.10.630.10:FF:000042">
    <property type="entry name" value="Cytochrome P450"/>
    <property type="match status" value="1"/>
</dbReference>
<keyword evidence="6 13" id="KW-0479">Metal-binding</keyword>
<evidence type="ECO:0000256" key="10">
    <source>
        <dbReference type="ARBA" id="ARBA00023004"/>
    </source>
</evidence>
<dbReference type="CDD" id="cd11056">
    <property type="entry name" value="CYP6-like"/>
    <property type="match status" value="1"/>
</dbReference>
<dbReference type="GO" id="GO:0005789">
    <property type="term" value="C:endoplasmic reticulum membrane"/>
    <property type="evidence" value="ECO:0007669"/>
    <property type="project" value="UniProtKB-SubCell"/>
</dbReference>
<dbReference type="GO" id="GO:0004497">
    <property type="term" value="F:monooxygenase activity"/>
    <property type="evidence" value="ECO:0007669"/>
    <property type="project" value="UniProtKB-KW"/>
</dbReference>
<reference evidence="15 16" key="1">
    <citation type="journal article" date="2021" name="BMC Biol.">
        <title>Horizontally acquired antibacterial genes associated with adaptive radiation of ladybird beetles.</title>
        <authorList>
            <person name="Li H.S."/>
            <person name="Tang X.F."/>
            <person name="Huang Y.H."/>
            <person name="Xu Z.Y."/>
            <person name="Chen M.L."/>
            <person name="Du X.Y."/>
            <person name="Qiu B.Y."/>
            <person name="Chen P.T."/>
            <person name="Zhang W."/>
            <person name="Slipinski A."/>
            <person name="Escalona H.E."/>
            <person name="Waterhouse R.M."/>
            <person name="Zwick A."/>
            <person name="Pang H."/>
        </authorList>
    </citation>
    <scope>NUCLEOTIDE SEQUENCE [LARGE SCALE GENOMIC DNA]</scope>
    <source>
        <strain evidence="15">SYSU2018</strain>
    </source>
</reference>
<accession>A0ABD2N5B9</accession>
<comment type="cofactor">
    <cofactor evidence="1 13">
        <name>heme</name>
        <dbReference type="ChEBI" id="CHEBI:30413"/>
    </cofactor>
</comment>
<evidence type="ECO:0000313" key="16">
    <source>
        <dbReference type="Proteomes" id="UP001516400"/>
    </source>
</evidence>
<evidence type="ECO:0000256" key="4">
    <source>
        <dbReference type="ARBA" id="ARBA00010617"/>
    </source>
</evidence>
<evidence type="ECO:0000256" key="9">
    <source>
        <dbReference type="ARBA" id="ARBA00023002"/>
    </source>
</evidence>
<keyword evidence="12" id="KW-0472">Membrane</keyword>
<sequence>MRCTLSPSFTSSKMRIMFNLICQNANVFTQYFSKKEDEIIEVEFKDAFTRFTNDVIANTAFGIEVDSLQDRENQFFLMGKGVNDFSSFWKKMKMLFIQICPKLSALLGLTIFEKDLTHFFKNLVKDTIKLREENNIRRSDMLGLLMEARKGRGHEHTDDIKENSFAAVKEHFEMQNTNSISDTDIASQAFIFFLAGYESIARSMCFLVYELAINSDVQNRLYEEITENIPTTGEPTYETILNMTYLDMVVTENLRKWPVAMATDRIVTKPYTIQPELPEEHAVELNVGLQIFIPIYGIHRDPTYYENPEKFDPERFSPENRKNIDPYTYLPFGIGPRNCIASRFALLEMKCVLYYLLLSFEIIPVEKTEIPLQIPKSIFDIMPKNGFPLGLKRRS</sequence>
<dbReference type="PANTHER" id="PTHR24292">
    <property type="entry name" value="CYTOCHROME P450"/>
    <property type="match status" value="1"/>
</dbReference>
<dbReference type="PRINTS" id="PR00385">
    <property type="entry name" value="P450"/>
</dbReference>
<keyword evidence="11 14" id="KW-0503">Monooxygenase</keyword>
<dbReference type="Pfam" id="PF00067">
    <property type="entry name" value="p450"/>
    <property type="match status" value="1"/>
</dbReference>
<evidence type="ECO:0000256" key="1">
    <source>
        <dbReference type="ARBA" id="ARBA00001971"/>
    </source>
</evidence>
<dbReference type="Gene3D" id="1.10.630.10">
    <property type="entry name" value="Cytochrome P450"/>
    <property type="match status" value="1"/>
</dbReference>
<keyword evidence="9 14" id="KW-0560">Oxidoreductase</keyword>
<proteinExistence type="inferred from homology"/>
<keyword evidence="7" id="KW-0256">Endoplasmic reticulum</keyword>
<dbReference type="EMBL" id="JABFTP020000062">
    <property type="protein sequence ID" value="KAL3273888.1"/>
    <property type="molecule type" value="Genomic_DNA"/>
</dbReference>
<dbReference type="InterPro" id="IPR001128">
    <property type="entry name" value="Cyt_P450"/>
</dbReference>
<evidence type="ECO:0008006" key="17">
    <source>
        <dbReference type="Google" id="ProtNLM"/>
    </source>
</evidence>